<dbReference type="InterPro" id="IPR015422">
    <property type="entry name" value="PyrdxlP-dep_Trfase_small"/>
</dbReference>
<dbReference type="InterPro" id="IPR015424">
    <property type="entry name" value="PyrdxlP-dep_Trfase"/>
</dbReference>
<protein>
    <submittedName>
        <fullName evidence="3">L-glutamine:2-deoxy-scyllo-inosose aminotransferase</fullName>
    </submittedName>
</protein>
<dbReference type="EMBL" id="CP001650">
    <property type="protein sequence ID" value="ADF52820.1"/>
    <property type="molecule type" value="Genomic_DNA"/>
</dbReference>
<dbReference type="InterPro" id="IPR015421">
    <property type="entry name" value="PyrdxlP-dep_Trfase_major"/>
</dbReference>
<dbReference type="SUPFAM" id="SSF53383">
    <property type="entry name" value="PLP-dependent transferases"/>
    <property type="match status" value="1"/>
</dbReference>
<evidence type="ECO:0000313" key="3">
    <source>
        <dbReference type="EMBL" id="ADF52820.1"/>
    </source>
</evidence>
<dbReference type="RefSeq" id="WP_013071917.1">
    <property type="nucleotide sequence ID" value="NC_014041.1"/>
</dbReference>
<accession>D5BE61</accession>
<reference evidence="3 4" key="1">
    <citation type="journal article" date="2010" name="BMC Genomics">
        <title>The complete genome of Zunongwangia profunda SM-A87 reveals its adaptation to the deep-sea environment and ecological role in sedimentary organic nitrogen degradation.</title>
        <authorList>
            <person name="Qin Q.L."/>
            <person name="Zhang X.Y."/>
            <person name="Wang X.M."/>
            <person name="Liu G.M."/>
            <person name="Chen X.L."/>
            <person name="Xie B.B."/>
            <person name="Dang H.Y."/>
            <person name="Zhou B.C."/>
            <person name="Yu J."/>
            <person name="Zhang Y.Z."/>
        </authorList>
    </citation>
    <scope>NUCLEOTIDE SEQUENCE [LARGE SCALE GENOMIC DNA]</scope>
    <source>
        <strain evidence="4">DSM 18752 / CCTCC AB 206139 / SM-A87</strain>
    </source>
</reference>
<dbReference type="GO" id="GO:0000271">
    <property type="term" value="P:polysaccharide biosynthetic process"/>
    <property type="evidence" value="ECO:0007669"/>
    <property type="project" value="TreeGrafter"/>
</dbReference>
<evidence type="ECO:0000256" key="1">
    <source>
        <dbReference type="ARBA" id="ARBA00037999"/>
    </source>
</evidence>
<dbReference type="Gene3D" id="3.90.1150.10">
    <property type="entry name" value="Aspartate Aminotransferase, domain 1"/>
    <property type="match status" value="1"/>
</dbReference>
<comment type="similarity">
    <text evidence="1 2">Belongs to the DegT/DnrJ/EryC1 family.</text>
</comment>
<dbReference type="Pfam" id="PF01041">
    <property type="entry name" value="DegT_DnrJ_EryC1"/>
    <property type="match status" value="1"/>
</dbReference>
<keyword evidence="3" id="KW-0808">Transferase</keyword>
<dbReference type="GO" id="GO:0008483">
    <property type="term" value="F:transaminase activity"/>
    <property type="evidence" value="ECO:0007669"/>
    <property type="project" value="UniProtKB-KW"/>
</dbReference>
<dbReference type="InterPro" id="IPR000653">
    <property type="entry name" value="DegT/StrS_aminotransferase"/>
</dbReference>
<dbReference type="Proteomes" id="UP000001654">
    <property type="component" value="Chromosome"/>
</dbReference>
<evidence type="ECO:0000313" key="4">
    <source>
        <dbReference type="Proteomes" id="UP000001654"/>
    </source>
</evidence>
<evidence type="ECO:0000256" key="2">
    <source>
        <dbReference type="RuleBase" id="RU004508"/>
    </source>
</evidence>
<dbReference type="HOGENOM" id="CLU_033332_7_1_10"/>
<dbReference type="STRING" id="655815.ZPR_2496"/>
<dbReference type="PANTHER" id="PTHR30244:SF34">
    <property type="entry name" value="DTDP-4-AMINO-4,6-DIDEOXYGALACTOSE TRANSAMINASE"/>
    <property type="match status" value="1"/>
</dbReference>
<keyword evidence="4" id="KW-1185">Reference proteome</keyword>
<dbReference type="CDD" id="cd00616">
    <property type="entry name" value="AHBA_syn"/>
    <property type="match status" value="1"/>
</dbReference>
<organism evidence="3 4">
    <name type="scientific">Zunongwangia profunda (strain DSM 18752 / CCTCC AB 206139 / SM-A87)</name>
    <name type="common">Wangia profunda</name>
    <dbReference type="NCBI Taxonomy" id="655815"/>
    <lineage>
        <taxon>Bacteria</taxon>
        <taxon>Pseudomonadati</taxon>
        <taxon>Bacteroidota</taxon>
        <taxon>Flavobacteriia</taxon>
        <taxon>Flavobacteriales</taxon>
        <taxon>Flavobacteriaceae</taxon>
        <taxon>Zunongwangia</taxon>
    </lineage>
</organism>
<sequence length="445" mass="49377">MKKLAINGGTPCRNTTKQPWPKWPVWGKEEEIALIEVLNSGIWSYNGPKETEFNKLFAEFIGVNHAICTVNGTITLQISLEALGIGLGDEVIIPGLTWQATAATVIDVNATPILVDVNEENWCINPKKIEEAITPRTKAIIPVHLYGAFADMDAIMAIAKKYQLYVIEDCAHKHGGEWNGKKAGSIGDIGSFSYQLSKHLTSGEGGSVTTNNAVLAKKLDALRNCGRRPVTGTLDAVDKGAGDYGDDDGNFIQSGNLRITEFQAAILIEGLKRLPIQNANRDANGKYLNALLEEIPGVAPITRDKRETKKAYFNFAFKYSKDDFNGLPVKTFRKALEAELGIAVDASYEPLNNCSLYVPHTKPARYNLNESYWRAIDPKRFSLPICERIFKDQSVCIHHKVLMGTKEDMDTIAKAIKKIYYSSKELNSENKAEKIHLYNHFLGNL</sequence>
<gene>
    <name evidence="3" type="ordered locus">ZPR_2496</name>
</gene>
<dbReference type="GO" id="GO:0030170">
    <property type="term" value="F:pyridoxal phosphate binding"/>
    <property type="evidence" value="ECO:0007669"/>
    <property type="project" value="TreeGrafter"/>
</dbReference>
<dbReference type="eggNOG" id="COG0399">
    <property type="taxonomic scope" value="Bacteria"/>
</dbReference>
<dbReference type="PANTHER" id="PTHR30244">
    <property type="entry name" value="TRANSAMINASE"/>
    <property type="match status" value="1"/>
</dbReference>
<keyword evidence="2" id="KW-0663">Pyridoxal phosphate</keyword>
<proteinExistence type="inferred from homology"/>
<name>D5BE61_ZUNPS</name>
<keyword evidence="3" id="KW-0032">Aminotransferase</keyword>
<dbReference type="KEGG" id="zpr:ZPR_2496"/>
<dbReference type="OrthoDB" id="9810913at2"/>
<dbReference type="Gene3D" id="3.40.640.10">
    <property type="entry name" value="Type I PLP-dependent aspartate aminotransferase-like (Major domain)"/>
    <property type="match status" value="1"/>
</dbReference>
<dbReference type="AlphaFoldDB" id="D5BE61"/>